<organism evidence="1 2">
    <name type="scientific">Cryptococcus amylolentus CBS 6039</name>
    <dbReference type="NCBI Taxonomy" id="1295533"/>
    <lineage>
        <taxon>Eukaryota</taxon>
        <taxon>Fungi</taxon>
        <taxon>Dikarya</taxon>
        <taxon>Basidiomycota</taxon>
        <taxon>Agaricomycotina</taxon>
        <taxon>Tremellomycetes</taxon>
        <taxon>Tremellales</taxon>
        <taxon>Cryptococcaceae</taxon>
        <taxon>Cryptococcus</taxon>
    </lineage>
</organism>
<sequence>MSTSKTIQTLIDTDTALSMRPYFLVYKGGHRHPKPPFESLYLTTLQSITVRHTPSTILSLFPIQALRRTRSLAKKSARRVHNLLLLEVLARHRLPSDNVEDCVSNTEVRVGYRLERGVWDEVGRGAVDLYGSRVDR</sequence>
<protein>
    <submittedName>
        <fullName evidence="1">Uncharacterized protein</fullName>
    </submittedName>
</protein>
<accession>A0A1E3HRB9</accession>
<comment type="caution">
    <text evidence="1">The sequence shown here is derived from an EMBL/GenBank/DDBJ whole genome shotgun (WGS) entry which is preliminary data.</text>
</comment>
<dbReference type="GeneID" id="30155744"/>
<gene>
    <name evidence="1" type="ORF">L202_04435</name>
</gene>
<proteinExistence type="predicted"/>
<dbReference type="AlphaFoldDB" id="A0A1E3HRB9"/>
<dbReference type="Proteomes" id="UP000094065">
    <property type="component" value="Unassembled WGS sequence"/>
</dbReference>
<evidence type="ECO:0000313" key="2">
    <source>
        <dbReference type="Proteomes" id="UP000094065"/>
    </source>
</evidence>
<dbReference type="EMBL" id="AWGJ01000006">
    <property type="protein sequence ID" value="ODN78908.1"/>
    <property type="molecule type" value="Genomic_DNA"/>
</dbReference>
<keyword evidence="2" id="KW-1185">Reference proteome</keyword>
<dbReference type="RefSeq" id="XP_018993954.1">
    <property type="nucleotide sequence ID" value="XM_019138517.1"/>
</dbReference>
<reference evidence="1 2" key="1">
    <citation type="submission" date="2016-06" db="EMBL/GenBank/DDBJ databases">
        <title>Evolution of pathogenesis and genome organization in the Tremellales.</title>
        <authorList>
            <person name="Cuomo C."/>
            <person name="Litvintseva A."/>
            <person name="Heitman J."/>
            <person name="Chen Y."/>
            <person name="Sun S."/>
            <person name="Springer D."/>
            <person name="Dromer F."/>
            <person name="Young S."/>
            <person name="Zeng Q."/>
            <person name="Chapman S."/>
            <person name="Gujja S."/>
            <person name="Saif S."/>
            <person name="Birren B."/>
        </authorList>
    </citation>
    <scope>NUCLEOTIDE SEQUENCE [LARGE SCALE GENOMIC DNA]</scope>
    <source>
        <strain evidence="1 2">CBS 6039</strain>
    </source>
</reference>
<evidence type="ECO:0000313" key="1">
    <source>
        <dbReference type="EMBL" id="ODN78908.1"/>
    </source>
</evidence>
<name>A0A1E3HRB9_9TREE</name>